<dbReference type="GO" id="GO:0046872">
    <property type="term" value="F:metal ion binding"/>
    <property type="evidence" value="ECO:0007669"/>
    <property type="project" value="UniProtKB-KW"/>
</dbReference>
<dbReference type="InterPro" id="IPR006593">
    <property type="entry name" value="Cyt_b561/ferric_Rdtase_TM"/>
</dbReference>
<evidence type="ECO:0000256" key="3">
    <source>
        <dbReference type="ARBA" id="ARBA00022448"/>
    </source>
</evidence>
<evidence type="ECO:0000259" key="12">
    <source>
        <dbReference type="PROSITE" id="PS50939"/>
    </source>
</evidence>
<feature type="transmembrane region" description="Helical" evidence="11">
    <location>
        <begin position="135"/>
        <end position="159"/>
    </location>
</feature>
<reference evidence="15" key="1">
    <citation type="submission" date="2016-06" db="UniProtKB">
        <authorList>
            <consortium name="WormBaseParasite"/>
        </authorList>
    </citation>
    <scope>IDENTIFICATION</scope>
</reference>
<feature type="transmembrane region" description="Helical" evidence="11">
    <location>
        <begin position="63"/>
        <end position="84"/>
    </location>
</feature>
<keyword evidence="3" id="KW-0813">Transport</keyword>
<feature type="domain" description="Cytochrome b561" evidence="12">
    <location>
        <begin position="26"/>
        <end position="192"/>
    </location>
</feature>
<keyword evidence="6" id="KW-0479">Metal-binding</keyword>
<keyword evidence="8 11" id="KW-1133">Transmembrane helix</keyword>
<dbReference type="AlphaFoldDB" id="A0A183J5M8"/>
<comment type="cofactor">
    <cofactor evidence="1">
        <name>heme b</name>
        <dbReference type="ChEBI" id="CHEBI:60344"/>
    </cofactor>
</comment>
<feature type="transmembrane region" description="Helical" evidence="11">
    <location>
        <begin position="171"/>
        <end position="189"/>
    </location>
</feature>
<evidence type="ECO:0000256" key="11">
    <source>
        <dbReference type="SAM" id="Phobius"/>
    </source>
</evidence>
<keyword evidence="10 11" id="KW-0472">Membrane</keyword>
<evidence type="ECO:0000256" key="5">
    <source>
        <dbReference type="ARBA" id="ARBA00022692"/>
    </source>
</evidence>
<keyword evidence="14" id="KW-1185">Reference proteome</keyword>
<evidence type="ECO:0000256" key="9">
    <source>
        <dbReference type="ARBA" id="ARBA00023004"/>
    </source>
</evidence>
<comment type="subcellular location">
    <subcellularLocation>
        <location evidence="2">Membrane</location>
        <topology evidence="2">Multi-pass membrane protein</topology>
    </subcellularLocation>
</comment>
<feature type="transmembrane region" description="Helical" evidence="11">
    <location>
        <begin position="23"/>
        <end position="43"/>
    </location>
</feature>
<evidence type="ECO:0000256" key="2">
    <source>
        <dbReference type="ARBA" id="ARBA00004141"/>
    </source>
</evidence>
<dbReference type="Pfam" id="PF03188">
    <property type="entry name" value="Cytochrom_B561"/>
    <property type="match status" value="1"/>
</dbReference>
<keyword evidence="9" id="KW-0408">Iron</keyword>
<evidence type="ECO:0000313" key="15">
    <source>
        <dbReference type="WBParaSite" id="SBAD_0001155601-mRNA-1"/>
    </source>
</evidence>
<dbReference type="WBParaSite" id="SBAD_0001155601-mRNA-1">
    <property type="protein sequence ID" value="SBAD_0001155601-mRNA-1"/>
    <property type="gene ID" value="SBAD_0001155601"/>
</dbReference>
<keyword evidence="4" id="KW-0349">Heme</keyword>
<feature type="transmembrane region" description="Helical" evidence="11">
    <location>
        <begin position="96"/>
        <end position="115"/>
    </location>
</feature>
<dbReference type="EMBL" id="UZAM01015194">
    <property type="protein sequence ID" value="VDP37743.1"/>
    <property type="molecule type" value="Genomic_DNA"/>
</dbReference>
<accession>A0A183J5M8</accession>
<evidence type="ECO:0000313" key="14">
    <source>
        <dbReference type="Proteomes" id="UP000270296"/>
    </source>
</evidence>
<dbReference type="PANTHER" id="PTHR10106:SF0">
    <property type="entry name" value="LD36721P"/>
    <property type="match status" value="1"/>
</dbReference>
<evidence type="ECO:0000256" key="6">
    <source>
        <dbReference type="ARBA" id="ARBA00022723"/>
    </source>
</evidence>
<keyword evidence="7" id="KW-0249">Electron transport</keyword>
<dbReference type="FunFam" id="1.20.120.1770:FF:000001">
    <property type="entry name" value="Cytochrome b reductase 1"/>
    <property type="match status" value="1"/>
</dbReference>
<evidence type="ECO:0000256" key="7">
    <source>
        <dbReference type="ARBA" id="ARBA00022982"/>
    </source>
</evidence>
<dbReference type="GO" id="GO:0016491">
    <property type="term" value="F:oxidoreductase activity"/>
    <property type="evidence" value="ECO:0007669"/>
    <property type="project" value="InterPro"/>
</dbReference>
<organism evidence="15">
    <name type="scientific">Soboliphyme baturini</name>
    <dbReference type="NCBI Taxonomy" id="241478"/>
    <lineage>
        <taxon>Eukaryota</taxon>
        <taxon>Metazoa</taxon>
        <taxon>Ecdysozoa</taxon>
        <taxon>Nematoda</taxon>
        <taxon>Enoplea</taxon>
        <taxon>Dorylaimia</taxon>
        <taxon>Dioctophymatida</taxon>
        <taxon>Dioctophymatoidea</taxon>
        <taxon>Soboliphymatidae</taxon>
        <taxon>Soboliphyme</taxon>
    </lineage>
</organism>
<sequence length="192" mass="21942">MSIVLDRYDALEEQQDLHWFKQVFVLSQTFGITSVILIALWMGNYDGGYGWSDQPDQMFHYHPLLMSIGLLFVFGEAILIYRVFRYERKMVTKLAHAILHTIVFTLIVIALHAVFTSHQLNRVPNLYSLHSWVGLSVVLLFSMQYLCGLVTFLFPGLSLPTKQWYLPIHQVFGVVIFVAASATALMGISERA</sequence>
<proteinExistence type="predicted"/>
<reference evidence="13 14" key="2">
    <citation type="submission" date="2018-11" db="EMBL/GenBank/DDBJ databases">
        <authorList>
            <consortium name="Pathogen Informatics"/>
        </authorList>
    </citation>
    <scope>NUCLEOTIDE SEQUENCE [LARGE SCALE GENOMIC DNA]</scope>
</reference>
<evidence type="ECO:0000256" key="4">
    <source>
        <dbReference type="ARBA" id="ARBA00022617"/>
    </source>
</evidence>
<dbReference type="SMART" id="SM00665">
    <property type="entry name" value="B561"/>
    <property type="match status" value="1"/>
</dbReference>
<evidence type="ECO:0000256" key="10">
    <source>
        <dbReference type="ARBA" id="ARBA00023136"/>
    </source>
</evidence>
<evidence type="ECO:0000256" key="1">
    <source>
        <dbReference type="ARBA" id="ARBA00001970"/>
    </source>
</evidence>
<dbReference type="Gene3D" id="1.20.120.1770">
    <property type="match status" value="1"/>
</dbReference>
<dbReference type="PANTHER" id="PTHR10106">
    <property type="entry name" value="CYTOCHROME B561-RELATED"/>
    <property type="match status" value="1"/>
</dbReference>
<name>A0A183J5M8_9BILA</name>
<protein>
    <submittedName>
        <fullName evidence="15">Cytochrome b561 domain-containing protein</fullName>
    </submittedName>
</protein>
<evidence type="ECO:0000256" key="8">
    <source>
        <dbReference type="ARBA" id="ARBA00022989"/>
    </source>
</evidence>
<dbReference type="OrthoDB" id="907479at2759"/>
<dbReference type="GO" id="GO:0016020">
    <property type="term" value="C:membrane"/>
    <property type="evidence" value="ECO:0007669"/>
    <property type="project" value="UniProtKB-SubCell"/>
</dbReference>
<dbReference type="InterPro" id="IPR043205">
    <property type="entry name" value="CYB561/CYBRD1-like"/>
</dbReference>
<dbReference type="PROSITE" id="PS50939">
    <property type="entry name" value="CYTOCHROME_B561"/>
    <property type="match status" value="1"/>
</dbReference>
<dbReference type="Proteomes" id="UP000270296">
    <property type="component" value="Unassembled WGS sequence"/>
</dbReference>
<evidence type="ECO:0000313" key="13">
    <source>
        <dbReference type="EMBL" id="VDP37743.1"/>
    </source>
</evidence>
<gene>
    <name evidence="13" type="ORF">SBAD_LOCUS11176</name>
</gene>
<keyword evidence="5 11" id="KW-0812">Transmembrane</keyword>